<feature type="compositionally biased region" description="Low complexity" evidence="1">
    <location>
        <begin position="275"/>
        <end position="318"/>
    </location>
</feature>
<evidence type="ECO:0000256" key="1">
    <source>
        <dbReference type="SAM" id="MobiDB-lite"/>
    </source>
</evidence>
<keyword evidence="2" id="KW-1185">Reference proteome</keyword>
<protein>
    <submittedName>
        <fullName evidence="3">Formin-like protein 20</fullName>
    </submittedName>
</protein>
<feature type="region of interest" description="Disordered" evidence="1">
    <location>
        <begin position="273"/>
        <end position="351"/>
    </location>
</feature>
<feature type="compositionally biased region" description="Pro residues" evidence="1">
    <location>
        <begin position="167"/>
        <end position="179"/>
    </location>
</feature>
<name>A0AB40AL98_DIOCR</name>
<dbReference type="GeneID" id="120251283"/>
<feature type="compositionally biased region" description="Basic residues" evidence="1">
    <location>
        <begin position="228"/>
        <end position="237"/>
    </location>
</feature>
<dbReference type="Proteomes" id="UP001515500">
    <property type="component" value="Chromosome 3"/>
</dbReference>
<feature type="region of interest" description="Disordered" evidence="1">
    <location>
        <begin position="162"/>
        <end position="248"/>
    </location>
</feature>
<feature type="region of interest" description="Disordered" evidence="1">
    <location>
        <begin position="1"/>
        <end position="32"/>
    </location>
</feature>
<feature type="region of interest" description="Disordered" evidence="1">
    <location>
        <begin position="55"/>
        <end position="88"/>
    </location>
</feature>
<accession>A0AB40AL98</accession>
<reference evidence="3" key="1">
    <citation type="submission" date="2025-08" db="UniProtKB">
        <authorList>
            <consortium name="RefSeq"/>
        </authorList>
    </citation>
    <scope>IDENTIFICATION</scope>
</reference>
<gene>
    <name evidence="3" type="primary">LOC120251283</name>
</gene>
<dbReference type="AlphaFoldDB" id="A0AB40AL98"/>
<evidence type="ECO:0000313" key="3">
    <source>
        <dbReference type="RefSeq" id="XP_039115776.1"/>
    </source>
</evidence>
<dbReference type="RefSeq" id="XP_039115776.1">
    <property type="nucleotide sequence ID" value="XM_039259842.1"/>
</dbReference>
<proteinExistence type="predicted"/>
<sequence length="351" mass="37815">MAAAMCMEVTTKEPPSPPPPPPPSASPRSSQVPGLLFSFSDLLSVTGVADQINSRQSTTIPGRGVTPALTQSPTPPYRRRQSAFSPSIGIAASKTPASSVMPTPERRELVNLRLRRPQRRNWCRLVKSLHRKPYAGLSLSSKVSDITSPSLPASKTSIFFFSDRSPATPPPNSLPPPPPAHHHTASPHPPMHVIQDRTTTTHHHRTSTYQCTTTRRRPPPPPPPPPPHLHRPMHRHQRPEPPPPLLHRPSLAARQLHRQSRHQNSIIQICSGANKTSPAPAKSAAAPTTTTSPAPSSGDSTALTPSSNTAASPTSEANISDHHRHCRWAHFEASSPGPATDTPAPLVGRQA</sequence>
<evidence type="ECO:0000313" key="2">
    <source>
        <dbReference type="Proteomes" id="UP001515500"/>
    </source>
</evidence>
<feature type="compositionally biased region" description="Pro residues" evidence="1">
    <location>
        <begin position="14"/>
        <end position="25"/>
    </location>
</feature>
<organism evidence="2 3">
    <name type="scientific">Dioscorea cayennensis subsp. rotundata</name>
    <name type="common">White Guinea yam</name>
    <name type="synonym">Dioscorea rotundata</name>
    <dbReference type="NCBI Taxonomy" id="55577"/>
    <lineage>
        <taxon>Eukaryota</taxon>
        <taxon>Viridiplantae</taxon>
        <taxon>Streptophyta</taxon>
        <taxon>Embryophyta</taxon>
        <taxon>Tracheophyta</taxon>
        <taxon>Spermatophyta</taxon>
        <taxon>Magnoliopsida</taxon>
        <taxon>Liliopsida</taxon>
        <taxon>Dioscoreales</taxon>
        <taxon>Dioscoreaceae</taxon>
        <taxon>Dioscorea</taxon>
    </lineage>
</organism>